<evidence type="ECO:0000313" key="3">
    <source>
        <dbReference type="Proteomes" id="UP000298663"/>
    </source>
</evidence>
<name>A0A4U8UND9_STECR</name>
<evidence type="ECO:0000313" key="2">
    <source>
        <dbReference type="EMBL" id="TMS34604.1"/>
    </source>
</evidence>
<dbReference type="AlphaFoldDB" id="A0A4U8UND9"/>
<protein>
    <submittedName>
        <fullName evidence="2">Uncharacterized protein</fullName>
    </submittedName>
</protein>
<sequence length="159" mass="17262">MTNHDGREMSLIFAFHGAHGDADKLIMVMLVERSEMSAPGRACRLALRRFRASLLALPPHLYCCIFAIFAALFLLRAAVASSPTAPVWRRIGGALCMQTKPPPLPPVSTRSAGCILCLTADVFCRLKVQFKDAHCCATDCANTSAPLLTMRAMLLVDSV</sequence>
<keyword evidence="3" id="KW-1185">Reference proteome</keyword>
<proteinExistence type="predicted"/>
<keyword evidence="1" id="KW-0472">Membrane</keyword>
<reference evidence="2 3" key="1">
    <citation type="journal article" date="2015" name="Genome Biol.">
        <title>Comparative genomics of Steinernema reveals deeply conserved gene regulatory networks.</title>
        <authorList>
            <person name="Dillman A.R."/>
            <person name="Macchietto M."/>
            <person name="Porter C.F."/>
            <person name="Rogers A."/>
            <person name="Williams B."/>
            <person name="Antoshechkin I."/>
            <person name="Lee M.M."/>
            <person name="Goodwin Z."/>
            <person name="Lu X."/>
            <person name="Lewis E.E."/>
            <person name="Goodrich-Blair H."/>
            <person name="Stock S.P."/>
            <person name="Adams B.J."/>
            <person name="Sternberg P.W."/>
            <person name="Mortazavi A."/>
        </authorList>
    </citation>
    <scope>NUCLEOTIDE SEQUENCE [LARGE SCALE GENOMIC DNA]</scope>
    <source>
        <strain evidence="2 3">ALL</strain>
    </source>
</reference>
<organism evidence="2 3">
    <name type="scientific">Steinernema carpocapsae</name>
    <name type="common">Entomopathogenic nematode</name>
    <dbReference type="NCBI Taxonomy" id="34508"/>
    <lineage>
        <taxon>Eukaryota</taxon>
        <taxon>Metazoa</taxon>
        <taxon>Ecdysozoa</taxon>
        <taxon>Nematoda</taxon>
        <taxon>Chromadorea</taxon>
        <taxon>Rhabditida</taxon>
        <taxon>Tylenchina</taxon>
        <taxon>Panagrolaimomorpha</taxon>
        <taxon>Strongyloidoidea</taxon>
        <taxon>Steinernematidae</taxon>
        <taxon>Steinernema</taxon>
    </lineage>
</organism>
<evidence type="ECO:0000256" key="1">
    <source>
        <dbReference type="SAM" id="Phobius"/>
    </source>
</evidence>
<reference evidence="2 3" key="2">
    <citation type="journal article" date="2019" name="G3 (Bethesda)">
        <title>Hybrid Assembly of the Genome of the Entomopathogenic Nematode Steinernema carpocapsae Identifies the X-Chromosome.</title>
        <authorList>
            <person name="Serra L."/>
            <person name="Macchietto M."/>
            <person name="Macias-Munoz A."/>
            <person name="McGill C.J."/>
            <person name="Rodriguez I.M."/>
            <person name="Rodriguez B."/>
            <person name="Murad R."/>
            <person name="Mortazavi A."/>
        </authorList>
    </citation>
    <scope>NUCLEOTIDE SEQUENCE [LARGE SCALE GENOMIC DNA]</scope>
    <source>
        <strain evidence="2 3">ALL</strain>
    </source>
</reference>
<accession>A0A4U8UND9</accession>
<feature type="transmembrane region" description="Helical" evidence="1">
    <location>
        <begin position="54"/>
        <end position="75"/>
    </location>
</feature>
<gene>
    <name evidence="2" type="ORF">L596_002159</name>
</gene>
<dbReference type="EMBL" id="AZBU02000001">
    <property type="protein sequence ID" value="TMS34604.1"/>
    <property type="molecule type" value="Genomic_DNA"/>
</dbReference>
<keyword evidence="1" id="KW-1133">Transmembrane helix</keyword>
<comment type="caution">
    <text evidence="2">The sequence shown here is derived from an EMBL/GenBank/DDBJ whole genome shotgun (WGS) entry which is preliminary data.</text>
</comment>
<keyword evidence="1" id="KW-0812">Transmembrane</keyword>
<dbReference type="Proteomes" id="UP000298663">
    <property type="component" value="Unassembled WGS sequence"/>
</dbReference>